<dbReference type="KEGG" id="ptp:RCA23_c11800"/>
<feature type="domain" description="HTH rpiR-type" evidence="4">
    <location>
        <begin position="1"/>
        <end position="77"/>
    </location>
</feature>
<name>A0AAN0RIC3_9RHOB</name>
<keyword evidence="3" id="KW-0804">Transcription</keyword>
<evidence type="ECO:0000256" key="3">
    <source>
        <dbReference type="ARBA" id="ARBA00023163"/>
    </source>
</evidence>
<evidence type="ECO:0000256" key="2">
    <source>
        <dbReference type="ARBA" id="ARBA00023125"/>
    </source>
</evidence>
<dbReference type="Proteomes" id="UP000028680">
    <property type="component" value="Chromosome"/>
</dbReference>
<dbReference type="InterPro" id="IPR046348">
    <property type="entry name" value="SIS_dom_sf"/>
</dbReference>
<evidence type="ECO:0000313" key="5">
    <source>
        <dbReference type="EMBL" id="AII86728.1"/>
    </source>
</evidence>
<accession>A0AAN0RIC3</accession>
<dbReference type="Gene3D" id="1.10.10.10">
    <property type="entry name" value="Winged helix-like DNA-binding domain superfamily/Winged helix DNA-binding domain"/>
    <property type="match status" value="1"/>
</dbReference>
<dbReference type="Pfam" id="PF01418">
    <property type="entry name" value="HTH_6"/>
    <property type="match status" value="1"/>
</dbReference>
<dbReference type="InterPro" id="IPR035472">
    <property type="entry name" value="RpiR-like_SIS"/>
</dbReference>
<dbReference type="Pfam" id="PF01380">
    <property type="entry name" value="SIS"/>
    <property type="match status" value="1"/>
</dbReference>
<keyword evidence="2" id="KW-0238">DNA-binding</keyword>
<dbReference type="InterPro" id="IPR036388">
    <property type="entry name" value="WH-like_DNA-bd_sf"/>
</dbReference>
<dbReference type="PROSITE" id="PS51071">
    <property type="entry name" value="HTH_RPIR"/>
    <property type="match status" value="1"/>
</dbReference>
<dbReference type="InterPro" id="IPR047640">
    <property type="entry name" value="RpiR-like"/>
</dbReference>
<keyword evidence="1" id="KW-0805">Transcription regulation</keyword>
<organism evidence="5 6">
    <name type="scientific">Planktomarina temperata RCA23</name>
    <dbReference type="NCBI Taxonomy" id="666509"/>
    <lineage>
        <taxon>Bacteria</taxon>
        <taxon>Pseudomonadati</taxon>
        <taxon>Pseudomonadota</taxon>
        <taxon>Alphaproteobacteria</taxon>
        <taxon>Rhodobacterales</taxon>
        <taxon>Paracoccaceae</taxon>
        <taxon>Planktomarina</taxon>
    </lineage>
</organism>
<dbReference type="GO" id="GO:1901135">
    <property type="term" value="P:carbohydrate derivative metabolic process"/>
    <property type="evidence" value="ECO:0007669"/>
    <property type="project" value="InterPro"/>
</dbReference>
<dbReference type="GO" id="GO:0097367">
    <property type="term" value="F:carbohydrate derivative binding"/>
    <property type="evidence" value="ECO:0007669"/>
    <property type="project" value="InterPro"/>
</dbReference>
<evidence type="ECO:0000259" key="4">
    <source>
        <dbReference type="PROSITE" id="PS51071"/>
    </source>
</evidence>
<sequence length="281" mass="31474">MSIRTLIEKSSESMTPSERKLAAVLLSDYPFAGLASIKKLAEKAEVSPPSISRFVTKIGLSGYPEMQRSLIAEMKEGDRSPVEIHATGKQIEGGYLSGFLSRTAEQMQLADAAITEGQFNRICALFGDPKRNIYSLGGRISDTVAQHLSFHLRQARAGVFHIGRDPEIWPEYLLRMRPGDVLFLVDFRRYQANLKQLSKMAAARRVQIVLMTDKWMSPAKKYAAEVLAVPIEISTIWDSYSAALAVTEAMATRTAEEDWTSTRKRIEDWDAVRQSEQDTTP</sequence>
<keyword evidence="6" id="KW-1185">Reference proteome</keyword>
<evidence type="ECO:0000256" key="1">
    <source>
        <dbReference type="ARBA" id="ARBA00023015"/>
    </source>
</evidence>
<protein>
    <submittedName>
        <fullName evidence="5">HTH-type transcriptional regulator, RpiR family</fullName>
    </submittedName>
</protein>
<dbReference type="EMBL" id="CP003984">
    <property type="protein sequence ID" value="AII86728.1"/>
    <property type="molecule type" value="Genomic_DNA"/>
</dbReference>
<dbReference type="Gene3D" id="3.40.50.10490">
    <property type="entry name" value="Glucose-6-phosphate isomerase like protein, domain 1"/>
    <property type="match status" value="1"/>
</dbReference>
<dbReference type="PANTHER" id="PTHR30514">
    <property type="entry name" value="GLUCOKINASE"/>
    <property type="match status" value="1"/>
</dbReference>
<dbReference type="InterPro" id="IPR000281">
    <property type="entry name" value="HTH_RpiR"/>
</dbReference>
<dbReference type="GO" id="GO:0003700">
    <property type="term" value="F:DNA-binding transcription factor activity"/>
    <property type="evidence" value="ECO:0007669"/>
    <property type="project" value="InterPro"/>
</dbReference>
<dbReference type="GO" id="GO:0003677">
    <property type="term" value="F:DNA binding"/>
    <property type="evidence" value="ECO:0007669"/>
    <property type="project" value="UniProtKB-KW"/>
</dbReference>
<dbReference type="AlphaFoldDB" id="A0AAN0RIC3"/>
<proteinExistence type="predicted"/>
<dbReference type="CDD" id="cd05013">
    <property type="entry name" value="SIS_RpiR"/>
    <property type="match status" value="1"/>
</dbReference>
<dbReference type="RefSeq" id="WP_044049544.1">
    <property type="nucleotide sequence ID" value="NZ_CP003984.1"/>
</dbReference>
<evidence type="ECO:0000313" key="6">
    <source>
        <dbReference type="Proteomes" id="UP000028680"/>
    </source>
</evidence>
<dbReference type="SUPFAM" id="SSF46689">
    <property type="entry name" value="Homeodomain-like"/>
    <property type="match status" value="1"/>
</dbReference>
<dbReference type="InterPro" id="IPR001347">
    <property type="entry name" value="SIS_dom"/>
</dbReference>
<dbReference type="InterPro" id="IPR009057">
    <property type="entry name" value="Homeodomain-like_sf"/>
</dbReference>
<dbReference type="SUPFAM" id="SSF53697">
    <property type="entry name" value="SIS domain"/>
    <property type="match status" value="1"/>
</dbReference>
<reference evidence="5 6" key="1">
    <citation type="journal article" date="2014" name="ISME J.">
        <title>Adaptation of an abundant Roseobacter RCA organism to pelagic systems revealed by genomic and transcriptomic analyses.</title>
        <authorList>
            <person name="Voget S."/>
            <person name="Wemheuer B."/>
            <person name="Brinkhoff T."/>
            <person name="Vollmers J."/>
            <person name="Dietrich S."/>
            <person name="Giebel H.A."/>
            <person name="Beardsley C."/>
            <person name="Sardemann C."/>
            <person name="Bakenhus I."/>
            <person name="Billerbeck S."/>
            <person name="Daniel R."/>
            <person name="Simon M."/>
        </authorList>
    </citation>
    <scope>NUCLEOTIDE SEQUENCE [LARGE SCALE GENOMIC DNA]</scope>
    <source>
        <strain evidence="5 6">RCA23</strain>
    </source>
</reference>
<gene>
    <name evidence="5" type="ORF">RCA23_c11800</name>
</gene>
<dbReference type="PANTHER" id="PTHR30514:SF18">
    <property type="entry name" value="RPIR-FAMILY TRANSCRIPTIONAL REGULATOR"/>
    <property type="match status" value="1"/>
</dbReference>